<protein>
    <submittedName>
        <fullName evidence="2">Uncharacterized protein</fullName>
    </submittedName>
</protein>
<organism evidence="2 3">
    <name type="scientific">Nocardioides bigeumensis</name>
    <dbReference type="NCBI Taxonomy" id="433657"/>
    <lineage>
        <taxon>Bacteria</taxon>
        <taxon>Bacillati</taxon>
        <taxon>Actinomycetota</taxon>
        <taxon>Actinomycetes</taxon>
        <taxon>Propionibacteriales</taxon>
        <taxon>Nocardioidaceae</taxon>
        <taxon>Nocardioides</taxon>
    </lineage>
</organism>
<comment type="caution">
    <text evidence="2">The sequence shown here is derived from an EMBL/GenBank/DDBJ whole genome shotgun (WGS) entry which is preliminary data.</text>
</comment>
<feature type="compositionally biased region" description="Basic residues" evidence="1">
    <location>
        <begin position="102"/>
        <end position="111"/>
    </location>
</feature>
<reference evidence="3" key="1">
    <citation type="journal article" date="2019" name="Int. J. Syst. Evol. Microbiol.">
        <title>The Global Catalogue of Microorganisms (GCM) 10K type strain sequencing project: providing services to taxonomists for standard genome sequencing and annotation.</title>
        <authorList>
            <consortium name="The Broad Institute Genomics Platform"/>
            <consortium name="The Broad Institute Genome Sequencing Center for Infectious Disease"/>
            <person name="Wu L."/>
            <person name="Ma J."/>
        </authorList>
    </citation>
    <scope>NUCLEOTIDE SEQUENCE [LARGE SCALE GENOMIC DNA]</scope>
    <source>
        <strain evidence="3">JCM 16021</strain>
    </source>
</reference>
<sequence>MAVTSTVRSTDTAVRSGPTRVTTRTGSGVSTAGASPTSSPTTRSSAGESGPPLALVQAVSAEVTSNSEVNPRTAREARRRRADMREVPPEMCGASVVDSLKGKGRGTRTAK</sequence>
<keyword evidence="3" id="KW-1185">Reference proteome</keyword>
<dbReference type="EMBL" id="BAAAQQ010000002">
    <property type="protein sequence ID" value="GAA2116755.1"/>
    <property type="molecule type" value="Genomic_DNA"/>
</dbReference>
<feature type="compositionally biased region" description="Polar residues" evidence="1">
    <location>
        <begin position="1"/>
        <end position="13"/>
    </location>
</feature>
<evidence type="ECO:0000313" key="2">
    <source>
        <dbReference type="EMBL" id="GAA2116755.1"/>
    </source>
</evidence>
<feature type="region of interest" description="Disordered" evidence="1">
    <location>
        <begin position="1"/>
        <end position="111"/>
    </location>
</feature>
<proteinExistence type="predicted"/>
<accession>A0ABP5JKQ5</accession>
<feature type="compositionally biased region" description="Low complexity" evidence="1">
    <location>
        <begin position="14"/>
        <end position="47"/>
    </location>
</feature>
<evidence type="ECO:0000313" key="3">
    <source>
        <dbReference type="Proteomes" id="UP001500575"/>
    </source>
</evidence>
<gene>
    <name evidence="2" type="ORF">GCM10009843_07230</name>
</gene>
<dbReference type="Proteomes" id="UP001500575">
    <property type="component" value="Unassembled WGS sequence"/>
</dbReference>
<evidence type="ECO:0000256" key="1">
    <source>
        <dbReference type="SAM" id="MobiDB-lite"/>
    </source>
</evidence>
<name>A0ABP5JKQ5_9ACTN</name>